<keyword evidence="2" id="KW-1185">Reference proteome</keyword>
<accession>A0A1G7XB28</accession>
<gene>
    <name evidence="1" type="ORF">SAMN04488027_1083</name>
</gene>
<organism evidence="1 2">
    <name type="scientific">Psychroflexus sediminis</name>
    <dbReference type="NCBI Taxonomy" id="470826"/>
    <lineage>
        <taxon>Bacteria</taxon>
        <taxon>Pseudomonadati</taxon>
        <taxon>Bacteroidota</taxon>
        <taxon>Flavobacteriia</taxon>
        <taxon>Flavobacteriales</taxon>
        <taxon>Flavobacteriaceae</taxon>
        <taxon>Psychroflexus</taxon>
    </lineage>
</organism>
<dbReference type="AlphaFoldDB" id="A0A1G7XB28"/>
<protein>
    <submittedName>
        <fullName evidence="1">Uncharacterized protein</fullName>
    </submittedName>
</protein>
<dbReference type="Proteomes" id="UP000199296">
    <property type="component" value="Unassembled WGS sequence"/>
</dbReference>
<evidence type="ECO:0000313" key="2">
    <source>
        <dbReference type="Proteomes" id="UP000199296"/>
    </source>
</evidence>
<reference evidence="1 2" key="1">
    <citation type="submission" date="2016-10" db="EMBL/GenBank/DDBJ databases">
        <authorList>
            <person name="de Groot N.N."/>
        </authorList>
    </citation>
    <scope>NUCLEOTIDE SEQUENCE [LARGE SCALE GENOMIC DNA]</scope>
    <source>
        <strain evidence="1 2">DSM 19803</strain>
    </source>
</reference>
<dbReference type="EMBL" id="FNCW01000008">
    <property type="protein sequence ID" value="SDG81465.1"/>
    <property type="molecule type" value="Genomic_DNA"/>
</dbReference>
<proteinExistence type="predicted"/>
<name>A0A1G7XB28_9FLAO</name>
<evidence type="ECO:0000313" key="1">
    <source>
        <dbReference type="EMBL" id="SDG81465.1"/>
    </source>
</evidence>
<sequence>MFIVELQDIIYHRYAGDKISKYLTNISVSASEFHQVFKDMSIVFHS</sequence>